<dbReference type="InterPro" id="IPR050075">
    <property type="entry name" value="LeuD"/>
</dbReference>
<dbReference type="CDD" id="cd01577">
    <property type="entry name" value="IPMI_Swivel"/>
    <property type="match status" value="1"/>
</dbReference>
<dbReference type="Proteomes" id="UP001152523">
    <property type="component" value="Unassembled WGS sequence"/>
</dbReference>
<feature type="domain" description="Aconitase A/isopropylmalate dehydratase small subunit swivel" evidence="8">
    <location>
        <begin position="137"/>
        <end position="188"/>
    </location>
</feature>
<dbReference type="InterPro" id="IPR015928">
    <property type="entry name" value="Aconitase/3IPM_dehydase_swvl"/>
</dbReference>
<dbReference type="InterPro" id="IPR033940">
    <property type="entry name" value="IPMI_Swivel"/>
</dbReference>
<dbReference type="Pfam" id="PF00694">
    <property type="entry name" value="Aconitase_C"/>
    <property type="match status" value="1"/>
</dbReference>
<evidence type="ECO:0000256" key="3">
    <source>
        <dbReference type="ARBA" id="ARBA00004729"/>
    </source>
</evidence>
<dbReference type="EC" id="4.2.1.33" evidence="5"/>
<comment type="catalytic activity">
    <reaction evidence="1">
        <text>(2R,3S)-3-isopropylmalate = (2S)-2-isopropylmalate</text>
        <dbReference type="Rhea" id="RHEA:32287"/>
        <dbReference type="ChEBI" id="CHEBI:1178"/>
        <dbReference type="ChEBI" id="CHEBI:35121"/>
        <dbReference type="EC" id="4.2.1.33"/>
    </reaction>
</comment>
<evidence type="ECO:0000313" key="9">
    <source>
        <dbReference type="EMBL" id="CAH9069778.1"/>
    </source>
</evidence>
<evidence type="ECO:0000259" key="8">
    <source>
        <dbReference type="Pfam" id="PF00694"/>
    </source>
</evidence>
<keyword evidence="10" id="KW-1185">Reference proteome</keyword>
<dbReference type="InterPro" id="IPR000573">
    <property type="entry name" value="AconitaseA/IPMdHydase_ssu_swvl"/>
</dbReference>
<comment type="subunit">
    <text evidence="7">Heterodimer of the large LEUC/IIL1 subunit and the small LEUD (SSU1, SSU2 or SSU3) subunits.</text>
</comment>
<protein>
    <recommendedName>
        <fullName evidence="5">3-isopropylmalate dehydratase</fullName>
        <ecNumber evidence="5">4.2.1.33</ecNumber>
    </recommendedName>
</protein>
<dbReference type="GO" id="GO:0019761">
    <property type="term" value="P:glucosinolate biosynthetic process"/>
    <property type="evidence" value="ECO:0007669"/>
    <property type="project" value="UniProtKB-ARBA"/>
</dbReference>
<dbReference type="PANTHER" id="PTHR43345:SF2">
    <property type="entry name" value="3-ISOPROPYLMALATE DEHYDRATASE SMALL SUBUNIT 1"/>
    <property type="match status" value="1"/>
</dbReference>
<comment type="subcellular location">
    <subcellularLocation>
        <location evidence="2">Plastid</location>
        <location evidence="2">Chloroplast stroma</location>
    </subcellularLocation>
</comment>
<proteinExistence type="inferred from homology"/>
<sequence>MAASTAFFRTCPLNLSSIKPNKATILSHFSSVKLASSTQNYPSQPLISHYTPSQFHSLVTPLRSASTSDASTASAPSTTFHGLCYVVGDNIDTDQIIPAEYLTLVPSKQEEYKKLGSYALCGLPASYQTRFIDPGEYKSKYSIVIGGDNFGCGSSREHAPVALGAAGVSAVVAESYARIFFRNSVSTGEIYPVECDVRICEECKTGDVVTLELGESRLINHTSGKEYKLKPIGDAGPVIDAGGIFAYARKTGMIPSLA</sequence>
<dbReference type="GO" id="GO:0003861">
    <property type="term" value="F:3-isopropylmalate dehydratase activity"/>
    <property type="evidence" value="ECO:0007669"/>
    <property type="project" value="UniProtKB-EC"/>
</dbReference>
<evidence type="ECO:0000256" key="4">
    <source>
        <dbReference type="ARBA" id="ARBA00009869"/>
    </source>
</evidence>
<name>A0AAV0C6G9_9ASTE</name>
<reference evidence="9" key="1">
    <citation type="submission" date="2022-07" db="EMBL/GenBank/DDBJ databases">
        <authorList>
            <person name="Macas J."/>
            <person name="Novak P."/>
            <person name="Neumann P."/>
        </authorList>
    </citation>
    <scope>NUCLEOTIDE SEQUENCE</scope>
</reference>
<dbReference type="PANTHER" id="PTHR43345">
    <property type="entry name" value="3-ISOPROPYLMALATE DEHYDRATASE SMALL SUBUNIT 2-RELATED-RELATED"/>
    <property type="match status" value="1"/>
</dbReference>
<organism evidence="9 10">
    <name type="scientific">Cuscuta epithymum</name>
    <dbReference type="NCBI Taxonomy" id="186058"/>
    <lineage>
        <taxon>Eukaryota</taxon>
        <taxon>Viridiplantae</taxon>
        <taxon>Streptophyta</taxon>
        <taxon>Embryophyta</taxon>
        <taxon>Tracheophyta</taxon>
        <taxon>Spermatophyta</taxon>
        <taxon>Magnoliopsida</taxon>
        <taxon>eudicotyledons</taxon>
        <taxon>Gunneridae</taxon>
        <taxon>Pentapetalae</taxon>
        <taxon>asterids</taxon>
        <taxon>lamiids</taxon>
        <taxon>Solanales</taxon>
        <taxon>Convolvulaceae</taxon>
        <taxon>Cuscuteae</taxon>
        <taxon>Cuscuta</taxon>
        <taxon>Cuscuta subgen. Cuscuta</taxon>
    </lineage>
</organism>
<evidence type="ECO:0000256" key="2">
    <source>
        <dbReference type="ARBA" id="ARBA00004470"/>
    </source>
</evidence>
<comment type="caution">
    <text evidence="9">The sequence shown here is derived from an EMBL/GenBank/DDBJ whole genome shotgun (WGS) entry which is preliminary data.</text>
</comment>
<accession>A0AAV0C6G9</accession>
<evidence type="ECO:0000313" key="10">
    <source>
        <dbReference type="Proteomes" id="UP001152523"/>
    </source>
</evidence>
<evidence type="ECO:0000256" key="1">
    <source>
        <dbReference type="ARBA" id="ARBA00000491"/>
    </source>
</evidence>
<dbReference type="FunFam" id="3.20.19.10:FF:000007">
    <property type="entry name" value="Isopropylmalate/citramalate isomerase small subunit"/>
    <property type="match status" value="1"/>
</dbReference>
<evidence type="ECO:0000256" key="7">
    <source>
        <dbReference type="ARBA" id="ARBA00063576"/>
    </source>
</evidence>
<dbReference type="NCBIfam" id="TIGR02087">
    <property type="entry name" value="LEUD_arch"/>
    <property type="match status" value="1"/>
</dbReference>
<dbReference type="GO" id="GO:0009570">
    <property type="term" value="C:chloroplast stroma"/>
    <property type="evidence" value="ECO:0007669"/>
    <property type="project" value="UniProtKB-SubCell"/>
</dbReference>
<gene>
    <name evidence="9" type="ORF">CEPIT_LOCUS3208</name>
</gene>
<comment type="pathway">
    <text evidence="3">Amino-acid biosynthesis; L-leucine biosynthesis; L-leucine from 3-methyl-2-oxobutanoate: step 2/4.</text>
</comment>
<evidence type="ECO:0000256" key="6">
    <source>
        <dbReference type="ARBA" id="ARBA00023239"/>
    </source>
</evidence>
<dbReference type="EMBL" id="CAMAPF010000016">
    <property type="protein sequence ID" value="CAH9069778.1"/>
    <property type="molecule type" value="Genomic_DNA"/>
</dbReference>
<dbReference type="SUPFAM" id="SSF52016">
    <property type="entry name" value="LeuD/IlvD-like"/>
    <property type="match status" value="1"/>
</dbReference>
<evidence type="ECO:0000256" key="5">
    <source>
        <dbReference type="ARBA" id="ARBA00011998"/>
    </source>
</evidence>
<keyword evidence="6" id="KW-0456">Lyase</keyword>
<dbReference type="InterPro" id="IPR011827">
    <property type="entry name" value="LeuD_type2/HacB/DmdB"/>
</dbReference>
<comment type="similarity">
    <text evidence="4">Belongs to the LeuD family. LeuD type 2 subfamily.</text>
</comment>
<dbReference type="AlphaFoldDB" id="A0AAV0C6G9"/>
<dbReference type="Gene3D" id="3.20.19.10">
    <property type="entry name" value="Aconitase, domain 4"/>
    <property type="match status" value="1"/>
</dbReference>